<dbReference type="InterPro" id="IPR047525">
    <property type="entry name" value="TfoX-like"/>
</dbReference>
<dbReference type="SUPFAM" id="SSF159894">
    <property type="entry name" value="YgaC/TfoX-N like"/>
    <property type="match status" value="1"/>
</dbReference>
<organism evidence="3 4">
    <name type="scientific">Vibrio owensii CAIM 1854 = LMG 25443</name>
    <dbReference type="NCBI Taxonomy" id="1229493"/>
    <lineage>
        <taxon>Bacteria</taxon>
        <taxon>Pseudomonadati</taxon>
        <taxon>Pseudomonadota</taxon>
        <taxon>Gammaproteobacteria</taxon>
        <taxon>Vibrionales</taxon>
        <taxon>Vibrionaceae</taxon>
        <taxon>Vibrio</taxon>
    </lineage>
</organism>
<dbReference type="InterPro" id="IPR026256">
    <property type="entry name" value="TfoX-like_gammaprotbact"/>
</dbReference>
<evidence type="ECO:0000259" key="1">
    <source>
        <dbReference type="Pfam" id="PF04993"/>
    </source>
</evidence>
<reference evidence="3 4" key="1">
    <citation type="submission" date="2014-07" db="EMBL/GenBank/DDBJ databases">
        <title>Unique and conserved regions in Vibrio harveyi and related species in comparison with the shrimp pathogen Vibrio harveyi CAIM 1792.</title>
        <authorList>
            <person name="Espinoza-Valles I."/>
            <person name="Vora G."/>
            <person name="Leekitcharoenphon P."/>
            <person name="Ussery D."/>
            <person name="Hoj L."/>
            <person name="Gomez-Gil B."/>
        </authorList>
    </citation>
    <scope>NUCLEOTIDE SEQUENCE [LARGE SCALE GENOMIC DNA]</scope>
    <source>
        <strain evidence="4">CAIM 1854 / LMG 25443</strain>
    </source>
</reference>
<dbReference type="PANTHER" id="PTHR36121">
    <property type="entry name" value="PROTEIN SXY"/>
    <property type="match status" value="1"/>
</dbReference>
<accession>A0A0C1VTA9</accession>
<dbReference type="AlphaFoldDB" id="A0A0C1VTA9"/>
<dbReference type="InterPro" id="IPR007076">
    <property type="entry name" value="TfoX_N"/>
</dbReference>
<protein>
    <submittedName>
        <fullName evidence="3">Uncharacterized protein</fullName>
    </submittedName>
</protein>
<dbReference type="PATRIC" id="fig|1229493.5.peg.956"/>
<dbReference type="InterPro" id="IPR007077">
    <property type="entry name" value="TfoX_C"/>
</dbReference>
<dbReference type="PANTHER" id="PTHR36121:SF1">
    <property type="entry name" value="PROTEIN SXY"/>
    <property type="match status" value="1"/>
</dbReference>
<sequence length="196" mass="22160">MNAIELINSIQSFDFIDNINVKSMFGGKRIFANGVPFCQFYDGKLYFRASAVNVPLLTEQGFEQLVTYKNQSPVKHNYFVVPNAEVNDHEQLYLRLASSLDEALKEKSDTKINQRIKDLPNLRVQVERSLSKVGITSVSELRKQGPIEAFVKLRQDNANVSLELLYSLSAALKGIHKSVLSSQDKHLLRVSLEMEA</sequence>
<dbReference type="Pfam" id="PF04994">
    <property type="entry name" value="TfoX_C"/>
    <property type="match status" value="1"/>
</dbReference>
<comment type="caution">
    <text evidence="3">The sequence shown here is derived from an EMBL/GenBank/DDBJ whole genome shotgun (WGS) entry which is preliminary data.</text>
</comment>
<dbReference type="Gene3D" id="3.30.1460.30">
    <property type="entry name" value="YgaC/TfoX-N like chaperone"/>
    <property type="match status" value="1"/>
</dbReference>
<dbReference type="Proteomes" id="UP000031586">
    <property type="component" value="Unassembled WGS sequence"/>
</dbReference>
<dbReference type="Pfam" id="PF04993">
    <property type="entry name" value="TfoX_N"/>
    <property type="match status" value="1"/>
</dbReference>
<feature type="domain" description="TfoX C-terminal" evidence="2">
    <location>
        <begin position="113"/>
        <end position="190"/>
    </location>
</feature>
<dbReference type="PIRSF" id="PIRSF028788">
    <property type="entry name" value="TfoX_Sxy"/>
    <property type="match status" value="1"/>
</dbReference>
<feature type="domain" description="TfoX N-terminal" evidence="1">
    <location>
        <begin position="13"/>
        <end position="102"/>
    </location>
</feature>
<evidence type="ECO:0000259" key="2">
    <source>
        <dbReference type="Pfam" id="PF04994"/>
    </source>
</evidence>
<evidence type="ECO:0000313" key="3">
    <source>
        <dbReference type="EMBL" id="KIF53138.1"/>
    </source>
</evidence>
<dbReference type="EMBL" id="JPRD01000015">
    <property type="protein sequence ID" value="KIF53138.1"/>
    <property type="molecule type" value="Genomic_DNA"/>
</dbReference>
<evidence type="ECO:0000313" key="4">
    <source>
        <dbReference type="Proteomes" id="UP000031586"/>
    </source>
</evidence>
<gene>
    <name evidence="3" type="ORF">H735_09360</name>
</gene>
<dbReference type="GO" id="GO:0030420">
    <property type="term" value="P:establishment of competence for transformation"/>
    <property type="evidence" value="ECO:0007669"/>
    <property type="project" value="InterPro"/>
</dbReference>
<name>A0A0C1VTA9_9VIBR</name>
<dbReference type="RefSeq" id="WP_020194314.1">
    <property type="nucleotide sequence ID" value="NZ_BAOH01000005.1"/>
</dbReference>
<proteinExistence type="predicted"/>
<dbReference type="Gene3D" id="1.10.150.20">
    <property type="entry name" value="5' to 3' exonuclease, C-terminal subdomain"/>
    <property type="match status" value="1"/>
</dbReference>